<dbReference type="NCBIfam" id="NF003559">
    <property type="entry name" value="PRK05234.1"/>
    <property type="match status" value="1"/>
</dbReference>
<evidence type="ECO:0000259" key="2">
    <source>
        <dbReference type="PROSITE" id="PS51855"/>
    </source>
</evidence>
<dbReference type="Pfam" id="PF02142">
    <property type="entry name" value="MGS"/>
    <property type="match status" value="1"/>
</dbReference>
<gene>
    <name evidence="1" type="primary">mgsA</name>
    <name evidence="3" type="ORF">INP51_07205</name>
</gene>
<dbReference type="GO" id="GO:0019242">
    <property type="term" value="P:methylglyoxal biosynthetic process"/>
    <property type="evidence" value="ECO:0007669"/>
    <property type="project" value="UniProtKB-UniRule"/>
</dbReference>
<feature type="binding site" evidence="1">
    <location>
        <position position="8"/>
    </location>
    <ligand>
        <name>substrate</name>
    </ligand>
</feature>
<comment type="caution">
    <text evidence="1">Lacks conserved residue(s) required for the propagation of feature annotation.</text>
</comment>
<dbReference type="PANTHER" id="PTHR30492:SF0">
    <property type="entry name" value="METHYLGLYOXAL SYNTHASE"/>
    <property type="match status" value="1"/>
</dbReference>
<dbReference type="SUPFAM" id="SSF52335">
    <property type="entry name" value="Methylglyoxal synthase-like"/>
    <property type="match status" value="1"/>
</dbReference>
<dbReference type="EC" id="4.2.3.3" evidence="1"/>
<organism evidence="3 4">
    <name type="scientific">Blautia liquoris</name>
    <dbReference type="NCBI Taxonomy" id="2779518"/>
    <lineage>
        <taxon>Bacteria</taxon>
        <taxon>Bacillati</taxon>
        <taxon>Bacillota</taxon>
        <taxon>Clostridia</taxon>
        <taxon>Lachnospirales</taxon>
        <taxon>Lachnospiraceae</taxon>
        <taxon>Blautia</taxon>
    </lineage>
</organism>
<evidence type="ECO:0000313" key="3">
    <source>
        <dbReference type="EMBL" id="QOV20704.1"/>
    </source>
</evidence>
<dbReference type="PROSITE" id="PS51855">
    <property type="entry name" value="MGS"/>
    <property type="match status" value="1"/>
</dbReference>
<keyword evidence="1 3" id="KW-0456">Lyase</keyword>
<dbReference type="SMART" id="SM00851">
    <property type="entry name" value="MGS"/>
    <property type="match status" value="1"/>
</dbReference>
<comment type="function">
    <text evidence="1">Catalyzes the formation of methylglyoxal from dihydroxyacetone phosphate.</text>
</comment>
<dbReference type="PIRSF" id="PIRSF006614">
    <property type="entry name" value="Methylglyox_syn"/>
    <property type="match status" value="1"/>
</dbReference>
<sequence length="131" mass="14832">MNIGLIAHDTKKTLLQNFCIAYRSILMKHELYATGTSGRLVQEESNLNVHKFLPGHVGGEQQLAAMIDQGAIDLLFCFYDPKKPRKQGPDVHELIHLCDLHCIPAATNMATAEMLIKSLDRGDLDWREIYR</sequence>
<comment type="catalytic activity">
    <reaction evidence="1">
        <text>dihydroxyacetone phosphate = methylglyoxal + phosphate</text>
        <dbReference type="Rhea" id="RHEA:17937"/>
        <dbReference type="ChEBI" id="CHEBI:17158"/>
        <dbReference type="ChEBI" id="CHEBI:43474"/>
        <dbReference type="ChEBI" id="CHEBI:57642"/>
        <dbReference type="EC" id="4.2.3.3"/>
    </reaction>
</comment>
<dbReference type="RefSeq" id="WP_193737018.1">
    <property type="nucleotide sequence ID" value="NZ_CP063304.1"/>
</dbReference>
<feature type="binding site" evidence="1">
    <location>
        <position position="12"/>
    </location>
    <ligand>
        <name>substrate</name>
    </ligand>
</feature>
<dbReference type="AlphaFoldDB" id="A0A7M2RL26"/>
<proteinExistence type="inferred from homology"/>
<name>A0A7M2RL26_9FIRM</name>
<comment type="similarity">
    <text evidence="1">Belongs to the methylglyoxal synthase family.</text>
</comment>
<dbReference type="Gene3D" id="3.40.50.1380">
    <property type="entry name" value="Methylglyoxal synthase-like domain"/>
    <property type="match status" value="1"/>
</dbReference>
<dbReference type="GO" id="GO:0008929">
    <property type="term" value="F:methylglyoxal synthase activity"/>
    <property type="evidence" value="ECO:0007669"/>
    <property type="project" value="UniProtKB-UniRule"/>
</dbReference>
<dbReference type="KEGG" id="bliq:INP51_07205"/>
<evidence type="ECO:0000256" key="1">
    <source>
        <dbReference type="HAMAP-Rule" id="MF_00549"/>
    </source>
</evidence>
<dbReference type="GO" id="GO:0005829">
    <property type="term" value="C:cytosol"/>
    <property type="evidence" value="ECO:0007669"/>
    <property type="project" value="TreeGrafter"/>
</dbReference>
<protein>
    <recommendedName>
        <fullName evidence="1">Methylglyoxal synthase</fullName>
        <shortName evidence="1">MGS</shortName>
        <ecNumber evidence="1">4.2.3.3</ecNumber>
    </recommendedName>
</protein>
<reference evidence="3 4" key="1">
    <citation type="submission" date="2020-10" db="EMBL/GenBank/DDBJ databases">
        <title>Blautia liquoris sp.nov., isolated from the mud in a fermentation cellar used for the production of Chinese strong-flavoured liquor.</title>
        <authorList>
            <person name="Lu L."/>
        </authorList>
    </citation>
    <scope>NUCLEOTIDE SEQUENCE [LARGE SCALE GENOMIC DNA]</scope>
    <source>
        <strain evidence="3 4">LZLJ-3</strain>
    </source>
</reference>
<dbReference type="Proteomes" id="UP000593601">
    <property type="component" value="Chromosome"/>
</dbReference>
<keyword evidence="4" id="KW-1185">Reference proteome</keyword>
<dbReference type="PANTHER" id="PTHR30492">
    <property type="entry name" value="METHYLGLYOXAL SYNTHASE"/>
    <property type="match status" value="1"/>
</dbReference>
<dbReference type="InterPro" id="IPR011607">
    <property type="entry name" value="MGS-like_dom"/>
</dbReference>
<evidence type="ECO:0000313" key="4">
    <source>
        <dbReference type="Proteomes" id="UP000593601"/>
    </source>
</evidence>
<feature type="domain" description="MGS-like" evidence="2">
    <location>
        <begin position="1"/>
        <end position="131"/>
    </location>
</feature>
<dbReference type="InterPro" id="IPR004363">
    <property type="entry name" value="Methylgl_synth"/>
</dbReference>
<accession>A0A7M2RL26</accession>
<dbReference type="EMBL" id="CP063304">
    <property type="protein sequence ID" value="QOV20704.1"/>
    <property type="molecule type" value="Genomic_DNA"/>
</dbReference>
<dbReference type="HAMAP" id="MF_00549">
    <property type="entry name" value="Methylglyoxal_synth"/>
    <property type="match status" value="1"/>
</dbReference>
<dbReference type="InterPro" id="IPR036914">
    <property type="entry name" value="MGS-like_dom_sf"/>
</dbReference>